<keyword evidence="2" id="KW-0328">Glycosyltransferase</keyword>
<dbReference type="PANTHER" id="PTHR43685">
    <property type="entry name" value="GLYCOSYLTRANSFERASE"/>
    <property type="match status" value="1"/>
</dbReference>
<dbReference type="EMBL" id="AP025334">
    <property type="protein sequence ID" value="BDD50215.1"/>
    <property type="molecule type" value="Genomic_DNA"/>
</dbReference>
<sequence>MGFSYQVRKPIPNMKMDKRVAILLCTYNGSKFIRKQLDSITNQTHQNWVIFASDDGSTDGTLEIIHEYQRNYGEDKIVLLRGPNKGFAWNFISALENCGDDFDYYAFSDQDDEWVENKLSHALDYLAQNPQTPSVYCGRTILTDEKGEVIGLSPLFDKTPSFRNALVQSIAGGNTMVLNKQARDIVIETPKWQEIISHDWWVYILITGCGGDVHYDSSPTIKYRQHQENLIGSNLTMIARAQRIKKLMGGHFKRWNDKNLELIKPFQNRLTPENAKILSSFDSKRNANFFTRIRMIFETRLYRQTWCGNIALIAAIFLNKI</sequence>
<dbReference type="InterPro" id="IPR050834">
    <property type="entry name" value="Glycosyltransf_2"/>
</dbReference>
<protein>
    <submittedName>
        <fullName evidence="5">Glycosyl transferase family 2</fullName>
    </submittedName>
</protein>
<dbReference type="CDD" id="cd04196">
    <property type="entry name" value="GT_2_like_d"/>
    <property type="match status" value="1"/>
</dbReference>
<dbReference type="Gene3D" id="3.90.550.10">
    <property type="entry name" value="Spore Coat Polysaccharide Biosynthesis Protein SpsA, Chain A"/>
    <property type="match status" value="1"/>
</dbReference>
<accession>A0ABN6LM05</accession>
<organism evidence="5 6">
    <name type="scientific">Phytobacter diazotrophicus</name>
    <dbReference type="NCBI Taxonomy" id="395631"/>
    <lineage>
        <taxon>Bacteria</taxon>
        <taxon>Pseudomonadati</taxon>
        <taxon>Pseudomonadota</taxon>
        <taxon>Gammaproteobacteria</taxon>
        <taxon>Enterobacterales</taxon>
        <taxon>Enterobacteriaceae</taxon>
        <taxon>Phytobacter</taxon>
    </lineage>
</organism>
<evidence type="ECO:0000256" key="3">
    <source>
        <dbReference type="ARBA" id="ARBA00022679"/>
    </source>
</evidence>
<dbReference type="SUPFAM" id="SSF53448">
    <property type="entry name" value="Nucleotide-diphospho-sugar transferases"/>
    <property type="match status" value="1"/>
</dbReference>
<keyword evidence="3 5" id="KW-0808">Transferase</keyword>
<evidence type="ECO:0000256" key="2">
    <source>
        <dbReference type="ARBA" id="ARBA00022676"/>
    </source>
</evidence>
<dbReference type="PANTHER" id="PTHR43685:SF5">
    <property type="entry name" value="GLYCOSYLTRANSFERASE EPSE-RELATED"/>
    <property type="match status" value="1"/>
</dbReference>
<feature type="domain" description="Glycosyltransferase 2-like" evidence="4">
    <location>
        <begin position="22"/>
        <end position="132"/>
    </location>
</feature>
<proteinExistence type="inferred from homology"/>
<dbReference type="Pfam" id="PF00535">
    <property type="entry name" value="Glycos_transf_2"/>
    <property type="match status" value="1"/>
</dbReference>
<evidence type="ECO:0000256" key="1">
    <source>
        <dbReference type="ARBA" id="ARBA00006739"/>
    </source>
</evidence>
<evidence type="ECO:0000313" key="5">
    <source>
        <dbReference type="EMBL" id="BDD50215.1"/>
    </source>
</evidence>
<reference evidence="5 6" key="1">
    <citation type="submission" date="2021-12" db="EMBL/GenBank/DDBJ databases">
        <title>Complete genome sequence of Phytobacter diazotrophicus TA9734.</title>
        <authorList>
            <person name="Kubota H."/>
            <person name="Nakayama Y."/>
            <person name="Ariyoshi T."/>
        </authorList>
    </citation>
    <scope>NUCLEOTIDE SEQUENCE [LARGE SCALE GENOMIC DNA]</scope>
    <source>
        <strain evidence="5 6">TA9734</strain>
    </source>
</reference>
<comment type="similarity">
    <text evidence="1">Belongs to the glycosyltransferase 2 family.</text>
</comment>
<evidence type="ECO:0000259" key="4">
    <source>
        <dbReference type="Pfam" id="PF00535"/>
    </source>
</evidence>
<evidence type="ECO:0000313" key="6">
    <source>
        <dbReference type="Proteomes" id="UP001320460"/>
    </source>
</evidence>
<gene>
    <name evidence="5" type="ORF">PDTA9734_17020</name>
</gene>
<dbReference type="Proteomes" id="UP001320460">
    <property type="component" value="Chromosome"/>
</dbReference>
<dbReference type="GO" id="GO:0016740">
    <property type="term" value="F:transferase activity"/>
    <property type="evidence" value="ECO:0007669"/>
    <property type="project" value="UniProtKB-KW"/>
</dbReference>
<dbReference type="InterPro" id="IPR029044">
    <property type="entry name" value="Nucleotide-diphossugar_trans"/>
</dbReference>
<name>A0ABN6LM05_9ENTR</name>
<dbReference type="InterPro" id="IPR001173">
    <property type="entry name" value="Glyco_trans_2-like"/>
</dbReference>
<keyword evidence="6" id="KW-1185">Reference proteome</keyword>